<feature type="binding site" evidence="7 8">
    <location>
        <position position="130"/>
    </location>
    <ligand>
        <name>S-adenosyl-L-methionine</name>
        <dbReference type="ChEBI" id="CHEBI:59789"/>
    </ligand>
</feature>
<evidence type="ECO:0000256" key="5">
    <source>
        <dbReference type="ARBA" id="ARBA00022691"/>
    </source>
</evidence>
<feature type="domain" description="Ribosomal RNA adenine methylase transferase N-terminal" evidence="9">
    <location>
        <begin position="39"/>
        <end position="215"/>
    </location>
</feature>
<comment type="caution">
    <text evidence="10">The sequence shown here is derived from an EMBL/GenBank/DDBJ whole genome shotgun (WGS) entry which is preliminary data.</text>
</comment>
<dbReference type="InterPro" id="IPR011530">
    <property type="entry name" value="rRNA_adenine_dimethylase"/>
</dbReference>
<dbReference type="PANTHER" id="PTHR11727">
    <property type="entry name" value="DIMETHYLADENOSINE TRANSFERASE"/>
    <property type="match status" value="1"/>
</dbReference>
<dbReference type="FunFam" id="3.40.50.150:FF:000023">
    <property type="entry name" value="Ribosomal RNA small subunit methyltransferase A"/>
    <property type="match status" value="1"/>
</dbReference>
<dbReference type="Gene3D" id="3.40.50.150">
    <property type="entry name" value="Vaccinia Virus protein VP39"/>
    <property type="match status" value="1"/>
</dbReference>
<gene>
    <name evidence="7 10" type="primary">rsmA</name>
    <name evidence="7" type="synonym">ksgA</name>
    <name evidence="10" type="ORF">ETD83_18860</name>
</gene>
<keyword evidence="5 7" id="KW-0949">S-adenosyl-L-methionine</keyword>
<reference evidence="10 11" key="1">
    <citation type="submission" date="2019-05" db="EMBL/GenBank/DDBJ databases">
        <title>Draft genome sequence of Actinomadura sp. 14C53.</title>
        <authorList>
            <person name="Saricaoglu S."/>
            <person name="Isik K."/>
        </authorList>
    </citation>
    <scope>NUCLEOTIDE SEQUENCE [LARGE SCALE GENOMIC DNA]</scope>
    <source>
        <strain evidence="10 11">14C53</strain>
    </source>
</reference>
<dbReference type="OrthoDB" id="9814755at2"/>
<dbReference type="InterPro" id="IPR001737">
    <property type="entry name" value="KsgA/Erm"/>
</dbReference>
<accession>A0A5C4JCN7</accession>
<evidence type="ECO:0000256" key="3">
    <source>
        <dbReference type="ARBA" id="ARBA00022603"/>
    </source>
</evidence>
<evidence type="ECO:0000313" key="11">
    <source>
        <dbReference type="Proteomes" id="UP000309174"/>
    </source>
</evidence>
<evidence type="ECO:0000256" key="4">
    <source>
        <dbReference type="ARBA" id="ARBA00022679"/>
    </source>
</evidence>
<comment type="subcellular location">
    <subcellularLocation>
        <location evidence="7">Cytoplasm</location>
    </subcellularLocation>
</comment>
<feature type="binding site" evidence="7 8">
    <location>
        <position position="34"/>
    </location>
    <ligand>
        <name>S-adenosyl-L-methionine</name>
        <dbReference type="ChEBI" id="CHEBI:59789"/>
    </ligand>
</feature>
<dbReference type="HAMAP" id="MF_00607">
    <property type="entry name" value="16SrRNA_methyltr_A"/>
    <property type="match status" value="1"/>
</dbReference>
<dbReference type="EMBL" id="VCKW01000091">
    <property type="protein sequence ID" value="TMQ98922.1"/>
    <property type="molecule type" value="Genomic_DNA"/>
</dbReference>
<dbReference type="RefSeq" id="WP_138646450.1">
    <property type="nucleotide sequence ID" value="NZ_VCKW01000091.1"/>
</dbReference>
<dbReference type="PROSITE" id="PS51689">
    <property type="entry name" value="SAM_RNA_A_N6_MT"/>
    <property type="match status" value="1"/>
</dbReference>
<dbReference type="Gene3D" id="1.10.8.100">
    <property type="entry name" value="Ribosomal RNA adenine dimethylase-like, domain 2"/>
    <property type="match status" value="1"/>
</dbReference>
<dbReference type="AlphaFoldDB" id="A0A5C4JCN7"/>
<keyword evidence="11" id="KW-1185">Reference proteome</keyword>
<protein>
    <recommendedName>
        <fullName evidence="7">Ribosomal RNA small subunit methyltransferase A</fullName>
        <ecNumber evidence="7">2.1.1.182</ecNumber>
    </recommendedName>
    <alternativeName>
        <fullName evidence="7">16S rRNA (adenine(1518)-N(6)/adenine(1519)-N(6))-dimethyltransferase</fullName>
    </alternativeName>
    <alternativeName>
        <fullName evidence="7">16S rRNA dimethyladenosine transferase</fullName>
    </alternativeName>
    <alternativeName>
        <fullName evidence="7">16S rRNA dimethylase</fullName>
    </alternativeName>
    <alternativeName>
        <fullName evidence="7">S-adenosylmethionine-6-N', N'-adenosyl(rRNA) dimethyltransferase</fullName>
    </alternativeName>
</protein>
<dbReference type="InterPro" id="IPR020596">
    <property type="entry name" value="rRNA_Ade_Mease_Trfase_CS"/>
</dbReference>
<name>A0A5C4JCN7_9ACTN</name>
<feature type="binding site" evidence="7 8">
    <location>
        <position position="110"/>
    </location>
    <ligand>
        <name>S-adenosyl-L-methionine</name>
        <dbReference type="ChEBI" id="CHEBI:59789"/>
    </ligand>
</feature>
<evidence type="ECO:0000313" key="10">
    <source>
        <dbReference type="EMBL" id="TMQ98922.1"/>
    </source>
</evidence>
<dbReference type="InterPro" id="IPR020598">
    <property type="entry name" value="rRNA_Ade_methylase_Trfase_N"/>
</dbReference>
<comment type="similarity">
    <text evidence="7">Belongs to the class I-like SAM-binding methyltransferase superfamily. rRNA adenine N(6)-methyltransferase family. RsmA subfamily.</text>
</comment>
<comment type="catalytic activity">
    <reaction evidence="7">
        <text>adenosine(1518)/adenosine(1519) in 16S rRNA + 4 S-adenosyl-L-methionine = N(6)-dimethyladenosine(1518)/N(6)-dimethyladenosine(1519) in 16S rRNA + 4 S-adenosyl-L-homocysteine + 4 H(+)</text>
        <dbReference type="Rhea" id="RHEA:19609"/>
        <dbReference type="Rhea" id="RHEA-COMP:10232"/>
        <dbReference type="Rhea" id="RHEA-COMP:10233"/>
        <dbReference type="ChEBI" id="CHEBI:15378"/>
        <dbReference type="ChEBI" id="CHEBI:57856"/>
        <dbReference type="ChEBI" id="CHEBI:59789"/>
        <dbReference type="ChEBI" id="CHEBI:74411"/>
        <dbReference type="ChEBI" id="CHEBI:74493"/>
        <dbReference type="EC" id="2.1.1.182"/>
    </reaction>
</comment>
<keyword evidence="3 7" id="KW-0489">Methyltransferase</keyword>
<keyword evidence="4 7" id="KW-0808">Transferase</keyword>
<proteinExistence type="inferred from homology"/>
<keyword evidence="6 7" id="KW-0694">RNA-binding</keyword>
<dbReference type="SMART" id="SM00650">
    <property type="entry name" value="rADc"/>
    <property type="match status" value="1"/>
</dbReference>
<dbReference type="CDD" id="cd02440">
    <property type="entry name" value="AdoMet_MTases"/>
    <property type="match status" value="1"/>
</dbReference>
<dbReference type="SUPFAM" id="SSF53335">
    <property type="entry name" value="S-adenosyl-L-methionine-dependent methyltransferases"/>
    <property type="match status" value="1"/>
</dbReference>
<evidence type="ECO:0000256" key="7">
    <source>
        <dbReference type="HAMAP-Rule" id="MF_00607"/>
    </source>
</evidence>
<dbReference type="PROSITE" id="PS01131">
    <property type="entry name" value="RRNA_A_DIMETH"/>
    <property type="match status" value="1"/>
</dbReference>
<organism evidence="10 11">
    <name type="scientific">Actinomadura soli</name>
    <dbReference type="NCBI Taxonomy" id="2508997"/>
    <lineage>
        <taxon>Bacteria</taxon>
        <taxon>Bacillati</taxon>
        <taxon>Actinomycetota</taxon>
        <taxon>Actinomycetes</taxon>
        <taxon>Streptosporangiales</taxon>
        <taxon>Thermomonosporaceae</taxon>
        <taxon>Actinomadura</taxon>
    </lineage>
</organism>
<dbReference type="GO" id="GO:0005829">
    <property type="term" value="C:cytosol"/>
    <property type="evidence" value="ECO:0007669"/>
    <property type="project" value="TreeGrafter"/>
</dbReference>
<keyword evidence="1 7" id="KW-0963">Cytoplasm</keyword>
<dbReference type="InterPro" id="IPR029063">
    <property type="entry name" value="SAM-dependent_MTases_sf"/>
</dbReference>
<feature type="binding site" evidence="7 8">
    <location>
        <position position="32"/>
    </location>
    <ligand>
        <name>S-adenosyl-L-methionine</name>
        <dbReference type="ChEBI" id="CHEBI:59789"/>
    </ligand>
</feature>
<dbReference type="NCBIfam" id="TIGR00755">
    <property type="entry name" value="ksgA"/>
    <property type="match status" value="1"/>
</dbReference>
<comment type="function">
    <text evidence="7">Specifically dimethylates two adjacent adenosines (A1518 and A1519) in the loop of a conserved hairpin near the 3'-end of 16S rRNA in the 30S particle. May play a critical role in biogenesis of 30S subunits.</text>
</comment>
<feature type="binding site" evidence="7 8">
    <location>
        <position position="80"/>
    </location>
    <ligand>
        <name>S-adenosyl-L-methionine</name>
        <dbReference type="ChEBI" id="CHEBI:59789"/>
    </ligand>
</feature>
<dbReference type="Proteomes" id="UP000309174">
    <property type="component" value="Unassembled WGS sequence"/>
</dbReference>
<dbReference type="GO" id="GO:0052908">
    <property type="term" value="F:16S rRNA (adenine(1518)-N(6)/adenine(1519)-N(6))-dimethyltransferase activity"/>
    <property type="evidence" value="ECO:0007669"/>
    <property type="project" value="UniProtKB-EC"/>
</dbReference>
<dbReference type="PANTHER" id="PTHR11727:SF7">
    <property type="entry name" value="DIMETHYLADENOSINE TRANSFERASE-RELATED"/>
    <property type="match status" value="1"/>
</dbReference>
<sequence>MGETQAALLGPADVRELAERLGVRPTKTLGQNFVIDANTVRRIVRTAGVRPDDVVIEVGPGLGSLTLALLPEVRHVVAVEVDAALAAALPGTARARAPDLAGRLEVVHADAMKITRLPGPEPEPTALVANLPYNVAVPVVLHLLAVLPSLRTALVMVQAEVADRMVAAPGGKIYGVPSVKLAWYGDARRAGAVGRAVFWPAPNVDSGLVAFTRREPPPTAATREEVFAVVDAAFAQRRKTLRAALAGWAGSAAAAEEALRAAGVDPRARGEALDVAAFARIAEYGPSRRGDQLPTP</sequence>
<dbReference type="FunFam" id="1.10.8.100:FF:000003">
    <property type="entry name" value="Ribosomal RNA small subunit methyltransferase A"/>
    <property type="match status" value="1"/>
</dbReference>
<feature type="binding site" evidence="7 8">
    <location>
        <position position="59"/>
    </location>
    <ligand>
        <name>S-adenosyl-L-methionine</name>
        <dbReference type="ChEBI" id="CHEBI:59789"/>
    </ligand>
</feature>
<dbReference type="Pfam" id="PF00398">
    <property type="entry name" value="RrnaAD"/>
    <property type="match status" value="1"/>
</dbReference>
<evidence type="ECO:0000256" key="2">
    <source>
        <dbReference type="ARBA" id="ARBA00022552"/>
    </source>
</evidence>
<keyword evidence="2 7" id="KW-0698">rRNA processing</keyword>
<dbReference type="InterPro" id="IPR023165">
    <property type="entry name" value="rRNA_Ade_diMease-like_C"/>
</dbReference>
<evidence type="ECO:0000256" key="6">
    <source>
        <dbReference type="ARBA" id="ARBA00022884"/>
    </source>
</evidence>
<evidence type="ECO:0000259" key="9">
    <source>
        <dbReference type="SMART" id="SM00650"/>
    </source>
</evidence>
<dbReference type="EC" id="2.1.1.182" evidence="7"/>
<dbReference type="GO" id="GO:0003723">
    <property type="term" value="F:RNA binding"/>
    <property type="evidence" value="ECO:0007669"/>
    <property type="project" value="UniProtKB-UniRule"/>
</dbReference>
<evidence type="ECO:0000256" key="1">
    <source>
        <dbReference type="ARBA" id="ARBA00022490"/>
    </source>
</evidence>
<evidence type="ECO:0000256" key="8">
    <source>
        <dbReference type="PROSITE-ProRule" id="PRU01026"/>
    </source>
</evidence>